<keyword evidence="1" id="KW-1133">Transmembrane helix</keyword>
<gene>
    <name evidence="2" type="ORF">SAMN03080601_00066</name>
</gene>
<feature type="transmembrane region" description="Helical" evidence="1">
    <location>
        <begin position="292"/>
        <end position="315"/>
    </location>
</feature>
<keyword evidence="1" id="KW-0472">Membrane</keyword>
<name>A0A1T5A387_9BACT</name>
<evidence type="ECO:0000313" key="2">
    <source>
        <dbReference type="EMBL" id="SKB29471.1"/>
    </source>
</evidence>
<dbReference type="PANTHER" id="PTHR35337:SF1">
    <property type="entry name" value="SLR1478 PROTEIN"/>
    <property type="match status" value="1"/>
</dbReference>
<sequence>MKEISFISLNKARWSNFEKQLDSPGSISPDDLADQYILLTNDLSYARTFYPESGIVDYLNGLSAKSHSLIYRNKKEKSSRLLSFWVKELPVALYEARKDFLWSLIIFSISIMIGVAGAIADSDLIRLILGDAYVNMTLDNIAKGDPLGVYGKMTPFLMFLSITFNNVYVSFVAFLFGVLTPLGTAYVLFRNGVMVGSFITFFFQQSLGTVASITIMIHGTLELSAIVLAGGAGILLGKSILFPGTYTRKDSFLKGVRRGTKIMLGLVPFFVIAAWIESYITRHYNTMSTLSAILIIALSLGLILWYFVIVPYYVYRKTNSNEKHRNPN</sequence>
<dbReference type="AlphaFoldDB" id="A0A1T5A387"/>
<reference evidence="3" key="1">
    <citation type="submission" date="2017-02" db="EMBL/GenBank/DDBJ databases">
        <authorList>
            <person name="Varghese N."/>
            <person name="Submissions S."/>
        </authorList>
    </citation>
    <scope>NUCLEOTIDE SEQUENCE [LARGE SCALE GENOMIC DNA]</scope>
    <source>
        <strain evidence="3">DSM 24412</strain>
    </source>
</reference>
<organism evidence="2 3">
    <name type="scientific">Alkalitalea saponilacus</name>
    <dbReference type="NCBI Taxonomy" id="889453"/>
    <lineage>
        <taxon>Bacteria</taxon>
        <taxon>Pseudomonadati</taxon>
        <taxon>Bacteroidota</taxon>
        <taxon>Bacteroidia</taxon>
        <taxon>Marinilabiliales</taxon>
        <taxon>Marinilabiliaceae</taxon>
        <taxon>Alkalitalea</taxon>
    </lineage>
</organism>
<feature type="transmembrane region" description="Helical" evidence="1">
    <location>
        <begin position="100"/>
        <end position="120"/>
    </location>
</feature>
<dbReference type="InterPro" id="IPR002798">
    <property type="entry name" value="SpoIIM-like"/>
</dbReference>
<feature type="transmembrane region" description="Helical" evidence="1">
    <location>
        <begin position="167"/>
        <end position="189"/>
    </location>
</feature>
<dbReference type="RefSeq" id="WP_079555865.1">
    <property type="nucleotide sequence ID" value="NZ_CP021904.1"/>
</dbReference>
<feature type="transmembrane region" description="Helical" evidence="1">
    <location>
        <begin position="223"/>
        <end position="241"/>
    </location>
</feature>
<dbReference type="STRING" id="889453.SAMN03080601_00066"/>
<dbReference type="PANTHER" id="PTHR35337">
    <property type="entry name" value="SLR1478 PROTEIN"/>
    <property type="match status" value="1"/>
</dbReference>
<dbReference type="Proteomes" id="UP000191055">
    <property type="component" value="Unassembled WGS sequence"/>
</dbReference>
<feature type="transmembrane region" description="Helical" evidence="1">
    <location>
        <begin position="196"/>
        <end position="217"/>
    </location>
</feature>
<evidence type="ECO:0000256" key="1">
    <source>
        <dbReference type="SAM" id="Phobius"/>
    </source>
</evidence>
<keyword evidence="1" id="KW-0812">Transmembrane</keyword>
<feature type="transmembrane region" description="Helical" evidence="1">
    <location>
        <begin position="262"/>
        <end position="280"/>
    </location>
</feature>
<evidence type="ECO:0000313" key="3">
    <source>
        <dbReference type="Proteomes" id="UP000191055"/>
    </source>
</evidence>
<keyword evidence="3" id="KW-1185">Reference proteome</keyword>
<dbReference type="EMBL" id="FUYV01000001">
    <property type="protein sequence ID" value="SKB29471.1"/>
    <property type="molecule type" value="Genomic_DNA"/>
</dbReference>
<dbReference type="Pfam" id="PF01944">
    <property type="entry name" value="SpoIIM"/>
    <property type="match status" value="1"/>
</dbReference>
<dbReference type="KEGG" id="asx:CDL62_06855"/>
<dbReference type="OrthoDB" id="9800053at2"/>
<accession>A0A1T5A387</accession>
<proteinExistence type="predicted"/>
<protein>
    <submittedName>
        <fullName evidence="2">Uncharacterized membrane protein SpoIIM, required for sporulation</fullName>
    </submittedName>
</protein>